<dbReference type="EMBL" id="JACBAF010002316">
    <property type="protein sequence ID" value="KAF7155937.1"/>
    <property type="molecule type" value="Genomic_DNA"/>
</dbReference>
<keyword evidence="3" id="KW-1185">Reference proteome</keyword>
<dbReference type="PANTHER" id="PTHR38567">
    <property type="entry name" value="DUF4291 DOMAIN-CONTAINING PROTEIN"/>
    <property type="match status" value="1"/>
</dbReference>
<comment type="caution">
    <text evidence="1">The sequence shown here is derived from an EMBL/GenBank/DDBJ whole genome shotgun (WGS) entry which is preliminary data.</text>
</comment>
<dbReference type="EMBL" id="JACBAD010002129">
    <property type="protein sequence ID" value="KAF7113789.1"/>
    <property type="molecule type" value="Genomic_DNA"/>
</dbReference>
<evidence type="ECO:0000313" key="3">
    <source>
        <dbReference type="Proteomes" id="UP000630445"/>
    </source>
</evidence>
<sequence length="82" mass="9738">MYKQPSRRIRAKYTSTILTIYQAYSSAIDAALDTQTLRVMISRTRMTWIEPSFLWMAYRSGWGRQPRQERVQAIQSTREGFE</sequence>
<accession>A0A8H6NZR5</accession>
<dbReference type="AlphaFoldDB" id="A0A8H6NZR5"/>
<dbReference type="Proteomes" id="UP000630445">
    <property type="component" value="Unassembled WGS sequence"/>
</dbReference>
<evidence type="ECO:0000313" key="1">
    <source>
        <dbReference type="EMBL" id="KAF7113789.1"/>
    </source>
</evidence>
<dbReference type="Pfam" id="PF14124">
    <property type="entry name" value="DUF4291"/>
    <property type="match status" value="1"/>
</dbReference>
<organism evidence="1 3">
    <name type="scientific">Aspergillus hiratsukae</name>
    <dbReference type="NCBI Taxonomy" id="1194566"/>
    <lineage>
        <taxon>Eukaryota</taxon>
        <taxon>Fungi</taxon>
        <taxon>Dikarya</taxon>
        <taxon>Ascomycota</taxon>
        <taxon>Pezizomycotina</taxon>
        <taxon>Eurotiomycetes</taxon>
        <taxon>Eurotiomycetidae</taxon>
        <taxon>Eurotiales</taxon>
        <taxon>Aspergillaceae</taxon>
        <taxon>Aspergillus</taxon>
        <taxon>Aspergillus subgen. Fumigati</taxon>
    </lineage>
</organism>
<dbReference type="OrthoDB" id="413653at2759"/>
<dbReference type="Proteomes" id="UP000662466">
    <property type="component" value="Unassembled WGS sequence"/>
</dbReference>
<dbReference type="PANTHER" id="PTHR38567:SF1">
    <property type="entry name" value="DUF4291 DOMAIN-CONTAINING PROTEIN"/>
    <property type="match status" value="1"/>
</dbReference>
<reference evidence="1" key="1">
    <citation type="submission" date="2020-06" db="EMBL/GenBank/DDBJ databases">
        <title>Draft genome sequences of strains closely related to Aspergillus parafelis and Aspergillus hiratsukae.</title>
        <authorList>
            <person name="Dos Santos R.A.C."/>
            <person name="Rivero-Menendez O."/>
            <person name="Steenwyk J.L."/>
            <person name="Mead M.E."/>
            <person name="Goldman G.H."/>
            <person name="Alastruey-Izquierdo A."/>
            <person name="Rokas A."/>
        </authorList>
    </citation>
    <scope>NUCLEOTIDE SEQUENCE</scope>
    <source>
        <strain evidence="1">CNM-CM5793</strain>
        <strain evidence="2">CNM-CM6106</strain>
    </source>
</reference>
<protein>
    <submittedName>
        <fullName evidence="1">Uncharacterized protein</fullName>
    </submittedName>
</protein>
<name>A0A8H6NZR5_9EURO</name>
<dbReference type="InterPro" id="IPR025633">
    <property type="entry name" value="DUF4291"/>
</dbReference>
<proteinExistence type="predicted"/>
<evidence type="ECO:0000313" key="2">
    <source>
        <dbReference type="EMBL" id="KAF7155937.1"/>
    </source>
</evidence>
<gene>
    <name evidence="1" type="ORF">CNMCM5793_004844</name>
    <name evidence="2" type="ORF">CNMCM6106_007849</name>
</gene>